<name>A0ABR2DJM9_9ROSI</name>
<evidence type="ECO:0000313" key="3">
    <source>
        <dbReference type="Proteomes" id="UP001472677"/>
    </source>
</evidence>
<dbReference type="EMBL" id="JBBPBM010000024">
    <property type="protein sequence ID" value="KAK8541630.1"/>
    <property type="molecule type" value="Genomic_DNA"/>
</dbReference>
<comment type="caution">
    <text evidence="2">The sequence shown here is derived from an EMBL/GenBank/DDBJ whole genome shotgun (WGS) entry which is preliminary data.</text>
</comment>
<accession>A0ABR2DJM9</accession>
<protein>
    <recommendedName>
        <fullName evidence="1">RNase H type-1 domain-containing protein</fullName>
    </recommendedName>
</protein>
<proteinExistence type="predicted"/>
<gene>
    <name evidence="2" type="ORF">V6N12_014258</name>
</gene>
<keyword evidence="3" id="KW-1185">Reference proteome</keyword>
<dbReference type="Pfam" id="PF13456">
    <property type="entry name" value="RVT_3"/>
    <property type="match status" value="1"/>
</dbReference>
<evidence type="ECO:0000259" key="1">
    <source>
        <dbReference type="Pfam" id="PF13456"/>
    </source>
</evidence>
<sequence length="102" mass="11263">MAWDQGLRRIILEVDSVDAVRSIKNLDRRSLCHSLVACAVELLGRNWKVRICYVSWCVNSVAGGLAKLAEPVSVEVVVYADPPWSISHALQQDALSCRLNAS</sequence>
<organism evidence="2 3">
    <name type="scientific">Hibiscus sabdariffa</name>
    <name type="common">roselle</name>
    <dbReference type="NCBI Taxonomy" id="183260"/>
    <lineage>
        <taxon>Eukaryota</taxon>
        <taxon>Viridiplantae</taxon>
        <taxon>Streptophyta</taxon>
        <taxon>Embryophyta</taxon>
        <taxon>Tracheophyta</taxon>
        <taxon>Spermatophyta</taxon>
        <taxon>Magnoliopsida</taxon>
        <taxon>eudicotyledons</taxon>
        <taxon>Gunneridae</taxon>
        <taxon>Pentapetalae</taxon>
        <taxon>rosids</taxon>
        <taxon>malvids</taxon>
        <taxon>Malvales</taxon>
        <taxon>Malvaceae</taxon>
        <taxon>Malvoideae</taxon>
        <taxon>Hibiscus</taxon>
    </lineage>
</organism>
<evidence type="ECO:0000313" key="2">
    <source>
        <dbReference type="EMBL" id="KAK8541630.1"/>
    </source>
</evidence>
<feature type="domain" description="RNase H type-1" evidence="1">
    <location>
        <begin position="2"/>
        <end position="69"/>
    </location>
</feature>
<reference evidence="2 3" key="1">
    <citation type="journal article" date="2024" name="G3 (Bethesda)">
        <title>Genome assembly of Hibiscus sabdariffa L. provides insights into metabolisms of medicinal natural products.</title>
        <authorList>
            <person name="Kim T."/>
        </authorList>
    </citation>
    <scope>NUCLEOTIDE SEQUENCE [LARGE SCALE GENOMIC DNA]</scope>
    <source>
        <strain evidence="2">TK-2024</strain>
        <tissue evidence="2">Old leaves</tissue>
    </source>
</reference>
<dbReference type="InterPro" id="IPR002156">
    <property type="entry name" value="RNaseH_domain"/>
</dbReference>
<dbReference type="Proteomes" id="UP001472677">
    <property type="component" value="Unassembled WGS sequence"/>
</dbReference>